<dbReference type="InterPro" id="IPR018711">
    <property type="entry name" value="NAGPA"/>
</dbReference>
<dbReference type="EMBL" id="CP017634">
    <property type="protein sequence ID" value="ATW28644.1"/>
    <property type="molecule type" value="Genomic_DNA"/>
</dbReference>
<dbReference type="PANTHER" id="PTHR40446">
    <property type="entry name" value="N-ACETYLGLUCOSAMINE-1-PHOSPHODIESTER ALPHA-N-ACETYLGLUCOSAMINIDASE"/>
    <property type="match status" value="1"/>
</dbReference>
<gene>
    <name evidence="2" type="ORF">DCMF_15660</name>
</gene>
<proteinExistence type="predicted"/>
<dbReference type="KEGG" id="fwa:DCMF_15660"/>
<dbReference type="Proteomes" id="UP000323521">
    <property type="component" value="Chromosome"/>
</dbReference>
<reference evidence="2 3" key="1">
    <citation type="submission" date="2016-10" db="EMBL/GenBank/DDBJ databases">
        <title>Complete Genome Sequence of Peptococcaceae strain DCMF.</title>
        <authorList>
            <person name="Edwards R.J."/>
            <person name="Holland S.I."/>
            <person name="Deshpande N.P."/>
            <person name="Wong Y.K."/>
            <person name="Ertan H."/>
            <person name="Manefield M."/>
            <person name="Russell T.L."/>
            <person name="Lee M.J."/>
        </authorList>
    </citation>
    <scope>NUCLEOTIDE SEQUENCE [LARGE SCALE GENOMIC DNA]</scope>
    <source>
        <strain evidence="2 3">DCMF</strain>
    </source>
</reference>
<dbReference type="AlphaFoldDB" id="A0A3G1L1X3"/>
<evidence type="ECO:0000259" key="1">
    <source>
        <dbReference type="Pfam" id="PF09992"/>
    </source>
</evidence>
<evidence type="ECO:0000313" key="2">
    <source>
        <dbReference type="EMBL" id="ATW28644.1"/>
    </source>
</evidence>
<accession>A0A3G1L1X3</accession>
<name>A0A3G1L1X3_FORW1</name>
<keyword evidence="3" id="KW-1185">Reference proteome</keyword>
<dbReference type="RefSeq" id="WP_236860038.1">
    <property type="nucleotide sequence ID" value="NZ_CP017634.1"/>
</dbReference>
<feature type="domain" description="Phosphodiester glycosidase" evidence="1">
    <location>
        <begin position="138"/>
        <end position="314"/>
    </location>
</feature>
<evidence type="ECO:0000313" key="3">
    <source>
        <dbReference type="Proteomes" id="UP000323521"/>
    </source>
</evidence>
<organism evidence="2 3">
    <name type="scientific">Formimonas warabiya</name>
    <dbReference type="NCBI Taxonomy" id="1761012"/>
    <lineage>
        <taxon>Bacteria</taxon>
        <taxon>Bacillati</taxon>
        <taxon>Bacillota</taxon>
        <taxon>Clostridia</taxon>
        <taxon>Eubacteriales</taxon>
        <taxon>Peptococcaceae</taxon>
        <taxon>Candidatus Formimonas</taxon>
    </lineage>
</organism>
<protein>
    <submittedName>
        <fullName evidence="2">Exopolysaccharide biosynthesis protein</fullName>
    </submittedName>
</protein>
<dbReference type="PANTHER" id="PTHR40446:SF2">
    <property type="entry name" value="N-ACETYLGLUCOSAMINE-1-PHOSPHODIESTER ALPHA-N-ACETYLGLUCOSAMINIDASE"/>
    <property type="match status" value="1"/>
</dbReference>
<dbReference type="Pfam" id="PF09992">
    <property type="entry name" value="NAGPA"/>
    <property type="match status" value="1"/>
</dbReference>
<sequence length="315" mass="34425">MAKFLKNFFLVLMLLFLTGIASLAFVLYGPFTGLRDLYVTSAMTTMQHQYLAKIFFSADKIAEIMRKNALTEFLFPTNVDLIEEENQLPDHIQLIDVSTSTFKGYLLLVSRPERIKVGTSEHLGSKGMKLQEIIEKYHAVGGVNAGGFIDPGGHGTGGVPEGIIIEDGEILYADKSSKYNVIGFTKQNVLVLGKYTLKEIKKLDIRDAVSFRPFIIVNGVPAITTGNGGWGIAPRTAIGQTKDGTVLLLVIDGRQVSSIGATLKDVQDIMLEYGAVNAANLDGGSSSTMYYEEKLINSPSSQYGERRLPSAFIIQ</sequence>